<dbReference type="FunFam" id="3.30.565.10:FF:000010">
    <property type="entry name" value="Sensor histidine kinase RcsC"/>
    <property type="match status" value="1"/>
</dbReference>
<dbReference type="PRINTS" id="PR00344">
    <property type="entry name" value="BCTRLSENSOR"/>
</dbReference>
<dbReference type="Pfam" id="PF02518">
    <property type="entry name" value="HATPase_c"/>
    <property type="match status" value="1"/>
</dbReference>
<gene>
    <name evidence="13" type="primary">arcB</name>
    <name evidence="13" type="ORF">FEMY_22320</name>
</gene>
<evidence type="ECO:0000256" key="4">
    <source>
        <dbReference type="ARBA" id="ARBA00022679"/>
    </source>
</evidence>
<evidence type="ECO:0000256" key="8">
    <source>
        <dbReference type="ARBA" id="ARBA00023012"/>
    </source>
</evidence>
<keyword evidence="8" id="KW-0902">Two-component regulatory system</keyword>
<keyword evidence="6" id="KW-0418">Kinase</keyword>
<accession>A0A8F3DV24</accession>
<evidence type="ECO:0000256" key="12">
    <source>
        <dbReference type="ARBA" id="ARBA00070152"/>
    </source>
</evidence>
<dbReference type="PROSITE" id="PS50113">
    <property type="entry name" value="PAC"/>
    <property type="match status" value="1"/>
</dbReference>
<keyword evidence="5" id="KW-0547">Nucleotide-binding</keyword>
<dbReference type="FunFam" id="1.10.287.130:FF:000002">
    <property type="entry name" value="Two-component osmosensing histidine kinase"/>
    <property type="match status" value="1"/>
</dbReference>
<keyword evidence="3" id="KW-0597">Phosphoprotein</keyword>
<comment type="caution">
    <text evidence="13">The sequence shown here is derived from an EMBL/GenBank/DDBJ whole genome shotgun (WGS) entry which is preliminary data.</text>
</comment>
<evidence type="ECO:0000256" key="1">
    <source>
        <dbReference type="ARBA" id="ARBA00000085"/>
    </source>
</evidence>
<dbReference type="GO" id="GO:0005524">
    <property type="term" value="F:ATP binding"/>
    <property type="evidence" value="ECO:0007669"/>
    <property type="project" value="UniProtKB-KW"/>
</dbReference>
<dbReference type="PROSITE" id="PS50110">
    <property type="entry name" value="RESPONSE_REGULATORY"/>
    <property type="match status" value="1"/>
</dbReference>
<dbReference type="InterPro" id="IPR035965">
    <property type="entry name" value="PAS-like_dom_sf"/>
</dbReference>
<dbReference type="InterPro" id="IPR005467">
    <property type="entry name" value="His_kinase_dom"/>
</dbReference>
<keyword evidence="14" id="KW-1185">Reference proteome</keyword>
<dbReference type="PANTHER" id="PTHR45339:SF1">
    <property type="entry name" value="HYBRID SIGNAL TRANSDUCTION HISTIDINE KINASE J"/>
    <property type="match status" value="1"/>
</dbReference>
<dbReference type="InterPro" id="IPR000014">
    <property type="entry name" value="PAS"/>
</dbReference>
<dbReference type="PROSITE" id="PS50112">
    <property type="entry name" value="PAS"/>
    <property type="match status" value="1"/>
</dbReference>
<dbReference type="InterPro" id="IPR000700">
    <property type="entry name" value="PAS-assoc_C"/>
</dbReference>
<dbReference type="EC" id="2.7.13.3" evidence="2"/>
<evidence type="ECO:0000256" key="6">
    <source>
        <dbReference type="ARBA" id="ARBA00022777"/>
    </source>
</evidence>
<dbReference type="Proteomes" id="UP000075653">
    <property type="component" value="Unassembled WGS sequence"/>
</dbReference>
<dbReference type="AlphaFoldDB" id="A0A149VVK0"/>
<comment type="subunit">
    <text evidence="10">At low DSF concentrations, interacts with RpfF.</text>
</comment>
<dbReference type="Gene3D" id="3.30.565.10">
    <property type="entry name" value="Histidine kinase-like ATPase, C-terminal domain"/>
    <property type="match status" value="1"/>
</dbReference>
<evidence type="ECO:0000313" key="13">
    <source>
        <dbReference type="EMBL" id="KXW57247.1"/>
    </source>
</evidence>
<dbReference type="SUPFAM" id="SSF47384">
    <property type="entry name" value="Homodimeric domain of signal transducing histidine kinase"/>
    <property type="match status" value="1"/>
</dbReference>
<dbReference type="SMART" id="SM00091">
    <property type="entry name" value="PAS"/>
    <property type="match status" value="1"/>
</dbReference>
<proteinExistence type="predicted"/>
<dbReference type="SMART" id="SM00448">
    <property type="entry name" value="REC"/>
    <property type="match status" value="1"/>
</dbReference>
<evidence type="ECO:0000256" key="5">
    <source>
        <dbReference type="ARBA" id="ARBA00022741"/>
    </source>
</evidence>
<dbReference type="CDD" id="cd00130">
    <property type="entry name" value="PAS"/>
    <property type="match status" value="1"/>
</dbReference>
<dbReference type="NCBIfam" id="TIGR00229">
    <property type="entry name" value="sensory_box"/>
    <property type="match status" value="1"/>
</dbReference>
<dbReference type="InterPro" id="IPR013655">
    <property type="entry name" value="PAS_fold_3"/>
</dbReference>
<dbReference type="CDD" id="cd16922">
    <property type="entry name" value="HATPase_EvgS-ArcB-TorS-like"/>
    <property type="match status" value="1"/>
</dbReference>
<comment type="catalytic activity">
    <reaction evidence="1">
        <text>ATP + protein L-histidine = ADP + protein N-phospho-L-histidine.</text>
        <dbReference type="EC" id="2.7.13.3"/>
    </reaction>
</comment>
<evidence type="ECO:0000313" key="14">
    <source>
        <dbReference type="Proteomes" id="UP000075653"/>
    </source>
</evidence>
<dbReference type="InterPro" id="IPR036097">
    <property type="entry name" value="HisK_dim/P_sf"/>
</dbReference>
<dbReference type="SMART" id="SM00387">
    <property type="entry name" value="HATPase_c"/>
    <property type="match status" value="1"/>
</dbReference>
<dbReference type="InterPro" id="IPR003661">
    <property type="entry name" value="HisK_dim/P_dom"/>
</dbReference>
<dbReference type="CDD" id="cd17546">
    <property type="entry name" value="REC_hyHK_CKI1_RcsC-like"/>
    <property type="match status" value="1"/>
</dbReference>
<dbReference type="EMBL" id="LRRD01000084">
    <property type="protein sequence ID" value="KXW57247.1"/>
    <property type="molecule type" value="Genomic_DNA"/>
</dbReference>
<dbReference type="SMART" id="SM00086">
    <property type="entry name" value="PAC"/>
    <property type="match status" value="1"/>
</dbReference>
<reference evidence="13 14" key="1">
    <citation type="submission" date="2016-01" db="EMBL/GenBank/DDBJ databases">
        <title>Genome sequence of the acidophilic iron oxidising Ferrovum strain Z-31.</title>
        <authorList>
            <person name="Poehlein A."/>
            <person name="Ullrich S.R."/>
            <person name="Schloemann M."/>
            <person name="Muehling M."/>
            <person name="Daniel R."/>
        </authorList>
    </citation>
    <scope>NUCLEOTIDE SEQUENCE [LARGE SCALE GENOMIC DNA]</scope>
    <source>
        <strain evidence="13 14">Z-31</strain>
    </source>
</reference>
<evidence type="ECO:0000256" key="7">
    <source>
        <dbReference type="ARBA" id="ARBA00022840"/>
    </source>
</evidence>
<dbReference type="SUPFAM" id="SSF55785">
    <property type="entry name" value="PYP-like sensor domain (PAS domain)"/>
    <property type="match status" value="1"/>
</dbReference>
<dbReference type="Gene3D" id="3.40.50.2300">
    <property type="match status" value="1"/>
</dbReference>
<keyword evidence="7" id="KW-0067">ATP-binding</keyword>
<evidence type="ECO:0000256" key="3">
    <source>
        <dbReference type="ARBA" id="ARBA00022553"/>
    </source>
</evidence>
<dbReference type="InterPro" id="IPR011006">
    <property type="entry name" value="CheY-like_superfamily"/>
</dbReference>
<dbReference type="InterPro" id="IPR004358">
    <property type="entry name" value="Sig_transdc_His_kin-like_C"/>
</dbReference>
<dbReference type="PROSITE" id="PS50109">
    <property type="entry name" value="HIS_KIN"/>
    <property type="match status" value="1"/>
</dbReference>
<dbReference type="CDD" id="cd00082">
    <property type="entry name" value="HisKA"/>
    <property type="match status" value="1"/>
</dbReference>
<dbReference type="STRING" id="1789004.FEMY_22320"/>
<dbReference type="InterPro" id="IPR001610">
    <property type="entry name" value="PAC"/>
</dbReference>
<dbReference type="Gene3D" id="3.30.450.20">
    <property type="entry name" value="PAS domain"/>
    <property type="match status" value="1"/>
</dbReference>
<name>A0A149VVK0_9PROT</name>
<protein>
    <recommendedName>
        <fullName evidence="11">Sensory/regulatory protein RpfC</fullName>
        <ecNumber evidence="2">2.7.13.3</ecNumber>
    </recommendedName>
    <alternativeName>
        <fullName evidence="12">Virulence sensor protein BvgS</fullName>
    </alternativeName>
</protein>
<dbReference type="Pfam" id="PF00512">
    <property type="entry name" value="HisKA"/>
    <property type="match status" value="1"/>
</dbReference>
<dbReference type="GO" id="GO:0000155">
    <property type="term" value="F:phosphorelay sensor kinase activity"/>
    <property type="evidence" value="ECO:0007669"/>
    <property type="project" value="InterPro"/>
</dbReference>
<dbReference type="InterPro" id="IPR003594">
    <property type="entry name" value="HATPase_dom"/>
</dbReference>
<dbReference type="PATRIC" id="fig|1789004.3.peg.2342"/>
<dbReference type="PANTHER" id="PTHR45339">
    <property type="entry name" value="HYBRID SIGNAL TRANSDUCTION HISTIDINE KINASE J"/>
    <property type="match status" value="1"/>
</dbReference>
<dbReference type="RefSeq" id="WP_273180986.1">
    <property type="nucleotide sequence ID" value="NZ_CP070327.1"/>
</dbReference>
<dbReference type="Gene3D" id="1.10.287.130">
    <property type="match status" value="1"/>
</dbReference>
<evidence type="ECO:0000256" key="9">
    <source>
        <dbReference type="ARBA" id="ARBA00058004"/>
    </source>
</evidence>
<keyword evidence="4 13" id="KW-0808">Transferase</keyword>
<evidence type="ECO:0000256" key="10">
    <source>
        <dbReference type="ARBA" id="ARBA00064003"/>
    </source>
</evidence>
<evidence type="ECO:0000256" key="2">
    <source>
        <dbReference type="ARBA" id="ARBA00012438"/>
    </source>
</evidence>
<dbReference type="SUPFAM" id="SSF55874">
    <property type="entry name" value="ATPase domain of HSP90 chaperone/DNA topoisomerase II/histidine kinase"/>
    <property type="match status" value="1"/>
</dbReference>
<dbReference type="Pfam" id="PF08447">
    <property type="entry name" value="PAS_3"/>
    <property type="match status" value="1"/>
</dbReference>
<dbReference type="SUPFAM" id="SSF52172">
    <property type="entry name" value="CheY-like"/>
    <property type="match status" value="1"/>
</dbReference>
<dbReference type="Pfam" id="PF00072">
    <property type="entry name" value="Response_reg"/>
    <property type="match status" value="1"/>
</dbReference>
<accession>A0A149VVK0</accession>
<evidence type="ECO:0000256" key="11">
    <source>
        <dbReference type="ARBA" id="ARBA00068150"/>
    </source>
</evidence>
<dbReference type="InterPro" id="IPR036890">
    <property type="entry name" value="HATPase_C_sf"/>
</dbReference>
<dbReference type="InterPro" id="IPR001789">
    <property type="entry name" value="Sig_transdc_resp-reg_receiver"/>
</dbReference>
<comment type="function">
    <text evidence="9">Member of the two-component regulatory system BvgS/BvgA. Phosphorylates BvgA via a four-step phosphorelay in response to environmental signals.</text>
</comment>
<dbReference type="SMART" id="SM00388">
    <property type="entry name" value="HisKA"/>
    <property type="match status" value="1"/>
</dbReference>
<organism evidence="13 14">
    <name type="scientific">Ferrovum myxofaciens</name>
    <dbReference type="NCBI Taxonomy" id="416213"/>
    <lineage>
        <taxon>Bacteria</taxon>
        <taxon>Pseudomonadati</taxon>
        <taxon>Pseudomonadota</taxon>
        <taxon>Betaproteobacteria</taxon>
        <taxon>Ferrovales</taxon>
        <taxon>Ferrovaceae</taxon>
        <taxon>Ferrovum</taxon>
    </lineage>
</organism>
<sequence length="665" mass="75106">MVQQEVLQEIAMSIGISLNLEQMLKSTLPVFMRRLGCTLASVVTRCGEEDPIQLMTLPRNTRHELQMEFLYRLMSQYDRRNKGIKSIFHTSMDKYHCYLWPLPEIGFLLLARNISLPLDLVQEIGPLACKLGVAIQACQQHAQLNTTRQALADNERRWKLALEGAGHGAWDWNPVTNTVFMSSSWKSLLGFMEEELGNRFEDWTSRIHPEDLPASMERLEHHLAGKLPVYRSLHRMVHRQGHYVWMLDQGMVFGRDDQNNPLRVVGTITDMTERKKLEGELVKAYEIAERANRMKSEFLASMSHEIRTPMNGIMGMTDLVLDTQLTPVQQEYLNLVKFSAQQLLTLINDILDHSKIEAGKLTLAHEFFDLRLFLEKTIRPFQIQAKDKGLHFSLEVEPDLPILIGSDPDRLCQILVNLVGNAIKFTAHGHVKVQVEPENSLPNALHFCVSDSGIGIPKNQQEQIFSAFTQGDGSITRQFGGTGLGLTISSSLIKMLGGSIYVESELGKGSAFHFILPYQYNPPAVLPLTTQLPVQVFPSLKRARVLIAEDNATNRLLAQKILEKEGCQVILAGNGEEALLQWESNPIDLILMDGMMPIMDGITATHQIRTKEKLKGSSPIPIIALTANAMVGDRQRYLDAGMSDYLSKPFKPNELRMILENWLKH</sequence>